<dbReference type="GO" id="GO:0004930">
    <property type="term" value="F:G protein-coupled receptor activity"/>
    <property type="evidence" value="ECO:0007669"/>
    <property type="project" value="UniProtKB-KW"/>
</dbReference>
<feature type="domain" description="G-protein coupled receptors family 1 profile" evidence="13">
    <location>
        <begin position="47"/>
        <end position="282"/>
    </location>
</feature>
<evidence type="ECO:0000256" key="9">
    <source>
        <dbReference type="PROSITE-ProRule" id="PRU00043"/>
    </source>
</evidence>
<feature type="compositionally biased region" description="Basic and acidic residues" evidence="11">
    <location>
        <begin position="1"/>
        <end position="11"/>
    </location>
</feature>
<evidence type="ECO:0000259" key="14">
    <source>
        <dbReference type="PROSITE" id="PS50268"/>
    </source>
</evidence>
<evidence type="ECO:0000256" key="1">
    <source>
        <dbReference type="ARBA" id="ARBA00004651"/>
    </source>
</evidence>
<feature type="domain" description="Cadherin" evidence="14">
    <location>
        <begin position="515"/>
        <end position="626"/>
    </location>
</feature>
<comment type="caution">
    <text evidence="15">The sequence shown here is derived from an EMBL/GenBank/DDBJ whole genome shotgun (WGS) entry which is preliminary data.</text>
</comment>
<dbReference type="GO" id="GO:0007156">
    <property type="term" value="P:homophilic cell adhesion via plasma membrane adhesion molecules"/>
    <property type="evidence" value="ECO:0007669"/>
    <property type="project" value="InterPro"/>
</dbReference>
<feature type="domain" description="Cadherin" evidence="14">
    <location>
        <begin position="293"/>
        <end position="387"/>
    </location>
</feature>
<dbReference type="GO" id="GO:0014059">
    <property type="term" value="P:regulation of dopamine secretion"/>
    <property type="evidence" value="ECO:0007669"/>
    <property type="project" value="TreeGrafter"/>
</dbReference>
<dbReference type="SUPFAM" id="SSF81321">
    <property type="entry name" value="Family A G protein-coupled receptor-like"/>
    <property type="match status" value="1"/>
</dbReference>
<evidence type="ECO:0000256" key="5">
    <source>
        <dbReference type="ARBA" id="ARBA00023040"/>
    </source>
</evidence>
<protein>
    <submittedName>
        <fullName evidence="15">DRD4 protein</fullName>
    </submittedName>
</protein>
<keyword evidence="8 10" id="KW-0807">Transducer</keyword>
<keyword evidence="6 12" id="KW-0472">Membrane</keyword>
<feature type="transmembrane region" description="Helical" evidence="12">
    <location>
        <begin position="138"/>
        <end position="162"/>
    </location>
</feature>
<keyword evidence="5 10" id="KW-0297">G-protein coupled receptor</keyword>
<feature type="region of interest" description="Disordered" evidence="11">
    <location>
        <begin position="905"/>
        <end position="969"/>
    </location>
</feature>
<feature type="domain" description="Cadherin" evidence="14">
    <location>
        <begin position="389"/>
        <end position="514"/>
    </location>
</feature>
<feature type="transmembrane region" description="Helical" evidence="12">
    <location>
        <begin position="271"/>
        <end position="293"/>
    </location>
</feature>
<keyword evidence="4 12" id="KW-1133">Transmembrane helix</keyword>
<evidence type="ECO:0000256" key="11">
    <source>
        <dbReference type="SAM" id="MobiDB-lite"/>
    </source>
</evidence>
<dbReference type="PANTHER" id="PTHR24248:SF145">
    <property type="entry name" value="DOPAMINE RECEPTOR D4 RELATED SEQUENCE"/>
    <property type="match status" value="1"/>
</dbReference>
<dbReference type="SUPFAM" id="SSF49313">
    <property type="entry name" value="Cadherin-like"/>
    <property type="match status" value="2"/>
</dbReference>
<feature type="compositionally biased region" description="Basic and acidic residues" evidence="11">
    <location>
        <begin position="233"/>
        <end position="247"/>
    </location>
</feature>
<evidence type="ECO:0000256" key="2">
    <source>
        <dbReference type="ARBA" id="ARBA00022475"/>
    </source>
</evidence>
<gene>
    <name evidence="15" type="primary">Drd4_1</name>
    <name evidence="15" type="ORF">GTO96_0021533</name>
</gene>
<dbReference type="PROSITE" id="PS50262">
    <property type="entry name" value="G_PROTEIN_RECEP_F1_2"/>
    <property type="match status" value="1"/>
</dbReference>
<reference evidence="15 16" key="1">
    <citation type="journal article" date="2021" name="Cell">
        <title>Tracing the genetic footprints of vertebrate landing in non-teleost ray-finned fishes.</title>
        <authorList>
            <person name="Bi X."/>
            <person name="Wang K."/>
            <person name="Yang L."/>
            <person name="Pan H."/>
            <person name="Jiang H."/>
            <person name="Wei Q."/>
            <person name="Fang M."/>
            <person name="Yu H."/>
            <person name="Zhu C."/>
            <person name="Cai Y."/>
            <person name="He Y."/>
            <person name="Gan X."/>
            <person name="Zeng H."/>
            <person name="Yu D."/>
            <person name="Zhu Y."/>
            <person name="Jiang H."/>
            <person name="Qiu Q."/>
            <person name="Yang H."/>
            <person name="Zhang Y.E."/>
            <person name="Wang W."/>
            <person name="Zhu M."/>
            <person name="He S."/>
            <person name="Zhang G."/>
        </authorList>
    </citation>
    <scope>NUCLEOTIDE SEQUENCE [LARGE SCALE GENOMIC DNA]</scope>
    <source>
        <strain evidence="15">Bchr_013</strain>
    </source>
</reference>
<dbReference type="GO" id="GO:0043266">
    <property type="term" value="P:regulation of potassium ion transport"/>
    <property type="evidence" value="ECO:0007669"/>
    <property type="project" value="TreeGrafter"/>
</dbReference>
<evidence type="ECO:0000256" key="7">
    <source>
        <dbReference type="ARBA" id="ARBA00023170"/>
    </source>
</evidence>
<dbReference type="EMBL" id="JAATIS010005064">
    <property type="protein sequence ID" value="KAG2460320.1"/>
    <property type="molecule type" value="Genomic_DNA"/>
</dbReference>
<proteinExistence type="inferred from homology"/>
<dbReference type="Proteomes" id="UP000886611">
    <property type="component" value="Unassembled WGS sequence"/>
</dbReference>
<feature type="transmembrane region" description="Helical" evidence="12">
    <location>
        <begin position="639"/>
        <end position="661"/>
    </location>
</feature>
<keyword evidence="3 10" id="KW-0812">Transmembrane</keyword>
<dbReference type="GO" id="GO:0051481">
    <property type="term" value="P:negative regulation of cytosolic calcium ion concentration"/>
    <property type="evidence" value="ECO:0007669"/>
    <property type="project" value="TreeGrafter"/>
</dbReference>
<evidence type="ECO:0000259" key="13">
    <source>
        <dbReference type="PROSITE" id="PS50262"/>
    </source>
</evidence>
<dbReference type="PRINTS" id="PR00237">
    <property type="entry name" value="GPCRRHODOPSN"/>
</dbReference>
<keyword evidence="7 10" id="KW-0675">Receptor</keyword>
<dbReference type="InterPro" id="IPR015919">
    <property type="entry name" value="Cadherin-like_sf"/>
</dbReference>
<dbReference type="GO" id="GO:0045202">
    <property type="term" value="C:synapse"/>
    <property type="evidence" value="ECO:0007669"/>
    <property type="project" value="GOC"/>
</dbReference>
<dbReference type="GO" id="GO:0071875">
    <property type="term" value="P:adrenergic receptor signaling pathway"/>
    <property type="evidence" value="ECO:0007669"/>
    <property type="project" value="UniProtKB-ARBA"/>
</dbReference>
<dbReference type="PRINTS" id="PR00205">
    <property type="entry name" value="CADHERIN"/>
</dbReference>
<dbReference type="GO" id="GO:0001591">
    <property type="term" value="F:dopamine neurotransmitter receptor activity, coupled via Gi/Go"/>
    <property type="evidence" value="ECO:0007669"/>
    <property type="project" value="TreeGrafter"/>
</dbReference>
<dbReference type="GO" id="GO:0005886">
    <property type="term" value="C:plasma membrane"/>
    <property type="evidence" value="ECO:0007669"/>
    <property type="project" value="UniProtKB-SubCell"/>
</dbReference>
<dbReference type="InterPro" id="IPR000276">
    <property type="entry name" value="GPCR_Rhodpsn"/>
</dbReference>
<dbReference type="PROSITE" id="PS50268">
    <property type="entry name" value="CADHERIN_2"/>
    <property type="match status" value="3"/>
</dbReference>
<dbReference type="InterPro" id="IPR002185">
    <property type="entry name" value="Dopamine_D4_rcpt"/>
</dbReference>
<dbReference type="AlphaFoldDB" id="A0A8X7X294"/>
<dbReference type="Gene3D" id="1.20.1070.10">
    <property type="entry name" value="Rhodopsin 7-helix transmembrane proteins"/>
    <property type="match status" value="1"/>
</dbReference>
<dbReference type="GO" id="GO:0007195">
    <property type="term" value="P:adenylate cyclase-inhibiting dopamine receptor signaling pathway"/>
    <property type="evidence" value="ECO:0007669"/>
    <property type="project" value="InterPro"/>
</dbReference>
<keyword evidence="9" id="KW-0106">Calcium</keyword>
<evidence type="ECO:0000256" key="8">
    <source>
        <dbReference type="ARBA" id="ARBA00023224"/>
    </source>
</evidence>
<feature type="transmembrane region" description="Helical" evidence="12">
    <location>
        <begin position="99"/>
        <end position="118"/>
    </location>
</feature>
<feature type="non-terminal residue" evidence="15">
    <location>
        <position position="1"/>
    </location>
</feature>
<dbReference type="GO" id="GO:0060158">
    <property type="term" value="P:phospholipase C-activating dopamine receptor signaling pathway"/>
    <property type="evidence" value="ECO:0007669"/>
    <property type="project" value="TreeGrafter"/>
</dbReference>
<accession>A0A8X7X294</accession>
<dbReference type="Pfam" id="PF00001">
    <property type="entry name" value="7tm_1"/>
    <property type="match status" value="1"/>
</dbReference>
<dbReference type="PANTHER" id="PTHR24248">
    <property type="entry name" value="ADRENERGIC RECEPTOR-RELATED G-PROTEIN COUPLED RECEPTOR"/>
    <property type="match status" value="1"/>
</dbReference>
<name>A0A8X7X294_POLSE</name>
<dbReference type="CDD" id="cd11304">
    <property type="entry name" value="Cadherin_repeat"/>
    <property type="match status" value="3"/>
</dbReference>
<feature type="non-terminal residue" evidence="15">
    <location>
        <position position="984"/>
    </location>
</feature>
<evidence type="ECO:0000313" key="15">
    <source>
        <dbReference type="EMBL" id="KAG2460320.1"/>
    </source>
</evidence>
<dbReference type="GO" id="GO:0051967">
    <property type="term" value="P:negative regulation of synaptic transmission, glutamatergic"/>
    <property type="evidence" value="ECO:0007669"/>
    <property type="project" value="TreeGrafter"/>
</dbReference>
<dbReference type="PROSITE" id="PS00237">
    <property type="entry name" value="G_PROTEIN_RECEP_F1_1"/>
    <property type="match status" value="1"/>
</dbReference>
<feature type="region of interest" description="Disordered" evidence="11">
    <location>
        <begin position="224"/>
        <end position="265"/>
    </location>
</feature>
<evidence type="ECO:0000256" key="12">
    <source>
        <dbReference type="SAM" id="Phobius"/>
    </source>
</evidence>
<comment type="subcellular location">
    <subcellularLocation>
        <location evidence="1">Cell membrane</location>
        <topology evidence="1">Multi-pass membrane protein</topology>
    </subcellularLocation>
</comment>
<evidence type="ECO:0000256" key="6">
    <source>
        <dbReference type="ARBA" id="ARBA00023136"/>
    </source>
</evidence>
<evidence type="ECO:0000313" key="16">
    <source>
        <dbReference type="Proteomes" id="UP000886611"/>
    </source>
</evidence>
<keyword evidence="2" id="KW-1003">Cell membrane</keyword>
<evidence type="ECO:0000256" key="4">
    <source>
        <dbReference type="ARBA" id="ARBA00022989"/>
    </source>
</evidence>
<dbReference type="InterPro" id="IPR017452">
    <property type="entry name" value="GPCR_Rhodpsn_7TM"/>
</dbReference>
<dbReference type="PRINTS" id="PR00569">
    <property type="entry name" value="DOPAMINED4R"/>
</dbReference>
<dbReference type="InterPro" id="IPR002126">
    <property type="entry name" value="Cadherin-like_dom"/>
</dbReference>
<sequence length="984" mass="110226">MDVPKIRERNSTHHPLAPPTDPNSVALSDYKSQHSLCVSEQFLGGIWTLNMYICDALMTMDVMLCTASILNLCAISVDRYIAVIVPLKYNRNQFSMRQLVLITATWVLSFGVASPVIFGLNQVPNRDPKVCKLEDDKFVVYSSVCSFFVPCPVMLLLYYWMFRGLRKWSTSRKANLMKGERRFSFSLRSLRREKRQKVKYLMPQVSPTVANKVTVPENDLITTQLDSTSDAEAQEKLKDGSPKENGIKHSPVSSRGCQSKSRRVSGRERKAMKVLPIVVASLCFGGSDIIAAIRENSPHGVYIANITIAGEPRASSIRLCITGENSDWFYLEGRTIRLNSSSTRILDHEVQGSVLAASLSCYEDNSIQTTYRIMVEILNENDNKPEFLQQTIQPVNVSELTPVNTIVFTVKARDRDADTIAYIIDRSYEMNTEEKQNTSALIKIRVLDGDDQYPQFLPCALLSHDQTRVICANPIYTVNVTEKTQASQVNDPNKYAVATALIRVLAVNHYPPHFNLSTYKGFINENPSSAAFVSTYGSVVLLVQALDLDFRDGLNPKILYSLKPKFNNSRLYQVTQEGLIIAKANQLRANEKHYLEVYAVDQESGEMAKTTVEINVLHIGQKVPADPYRADHFYNLIDVGILGGSLGAGLLLLGIAMFAVVRTLRKRRQYQNATDRASVAVEKHPNVVNPGRSLPLVEEISYQNEGYSNLGEDDVISDISDKTEVITNNNEKTGKPSYNMEKAVIENDYEKIVLRKEQEVPSHDCENASLPIQSNEKTAEKSSYKSVWFKDEVIPETGSIIEKTKIIEGSSQQGNINDSMTGELLDGQKYITSPLPADPSNKEASVNMNVKETNNKLEIKEPNCVMGHFVEDEEDDDEESQNPYESIYAEISDTDSEDVAIIREPDTEQNDISESQYSQPSHTNRSSEMSNNGGAMVEGQTSVAIQPPASTDELQTRDKEKETLDSHLQPQMGLLFYVEDSMEF</sequence>
<evidence type="ECO:0000256" key="10">
    <source>
        <dbReference type="RuleBase" id="RU000688"/>
    </source>
</evidence>
<keyword evidence="16" id="KW-1185">Reference proteome</keyword>
<feature type="region of interest" description="Disordered" evidence="11">
    <location>
        <begin position="1"/>
        <end position="22"/>
    </location>
</feature>
<feature type="compositionally biased region" description="Basic and acidic residues" evidence="11">
    <location>
        <begin position="954"/>
        <end position="965"/>
    </location>
</feature>
<comment type="similarity">
    <text evidence="10">Belongs to the G-protein coupled receptor 1 family.</text>
</comment>
<evidence type="ECO:0000256" key="3">
    <source>
        <dbReference type="ARBA" id="ARBA00022692"/>
    </source>
</evidence>
<organism evidence="15 16">
    <name type="scientific">Polypterus senegalus</name>
    <name type="common">Senegal bichir</name>
    <dbReference type="NCBI Taxonomy" id="55291"/>
    <lineage>
        <taxon>Eukaryota</taxon>
        <taxon>Metazoa</taxon>
        <taxon>Chordata</taxon>
        <taxon>Craniata</taxon>
        <taxon>Vertebrata</taxon>
        <taxon>Euteleostomi</taxon>
        <taxon>Actinopterygii</taxon>
        <taxon>Polypteriformes</taxon>
        <taxon>Polypteridae</taxon>
        <taxon>Polypterus</taxon>
    </lineage>
</organism>
<feature type="compositionally biased region" description="Polar residues" evidence="11">
    <location>
        <begin position="910"/>
        <end position="953"/>
    </location>
</feature>
<dbReference type="GO" id="GO:0005509">
    <property type="term" value="F:calcium ion binding"/>
    <property type="evidence" value="ECO:0007669"/>
    <property type="project" value="UniProtKB-UniRule"/>
</dbReference>
<dbReference type="Gene3D" id="2.60.40.60">
    <property type="entry name" value="Cadherins"/>
    <property type="match status" value="2"/>
</dbReference>